<dbReference type="PROSITE" id="PS01124">
    <property type="entry name" value="HTH_ARAC_FAMILY_2"/>
    <property type="match status" value="1"/>
</dbReference>
<keyword evidence="3" id="KW-0804">Transcription</keyword>
<evidence type="ECO:0000313" key="7">
    <source>
        <dbReference type="Proteomes" id="UP000600139"/>
    </source>
</evidence>
<gene>
    <name evidence="6" type="ORF">JIN84_20315</name>
</gene>
<dbReference type="NCBIfam" id="TIGR01509">
    <property type="entry name" value="HAD-SF-IA-v3"/>
    <property type="match status" value="1"/>
</dbReference>
<dbReference type="InterPro" id="IPR036412">
    <property type="entry name" value="HAD-like_sf"/>
</dbReference>
<evidence type="ECO:0000256" key="1">
    <source>
        <dbReference type="ARBA" id="ARBA00023015"/>
    </source>
</evidence>
<dbReference type="GO" id="GO:0000976">
    <property type="term" value="F:transcription cis-regulatory region binding"/>
    <property type="evidence" value="ECO:0007669"/>
    <property type="project" value="TreeGrafter"/>
</dbReference>
<accession>A0A934R8Q5</accession>
<dbReference type="Pfam" id="PF00702">
    <property type="entry name" value="Hydrolase"/>
    <property type="match status" value="1"/>
</dbReference>
<dbReference type="SUPFAM" id="SSF53822">
    <property type="entry name" value="Periplasmic binding protein-like I"/>
    <property type="match status" value="1"/>
</dbReference>
<keyword evidence="6" id="KW-0378">Hydrolase</keyword>
<dbReference type="InterPro" id="IPR023198">
    <property type="entry name" value="PGP-like_dom2"/>
</dbReference>
<evidence type="ECO:0000259" key="5">
    <source>
        <dbReference type="PROSITE" id="PS01124"/>
    </source>
</evidence>
<dbReference type="EMBL" id="JAENIK010000012">
    <property type="protein sequence ID" value="MBK1817978.1"/>
    <property type="molecule type" value="Genomic_DNA"/>
</dbReference>
<proteinExistence type="predicted"/>
<evidence type="ECO:0000256" key="4">
    <source>
        <dbReference type="SAM" id="MobiDB-lite"/>
    </source>
</evidence>
<dbReference type="InterPro" id="IPR028082">
    <property type="entry name" value="Peripla_BP_I"/>
</dbReference>
<comment type="caution">
    <text evidence="6">The sequence shown here is derived from an EMBL/GenBank/DDBJ whole genome shotgun (WGS) entry which is preliminary data.</text>
</comment>
<keyword evidence="7" id="KW-1185">Reference proteome</keyword>
<dbReference type="SUPFAM" id="SSF46689">
    <property type="entry name" value="Homeodomain-like"/>
    <property type="match status" value="1"/>
</dbReference>
<feature type="domain" description="HTH araC/xylS-type" evidence="5">
    <location>
        <begin position="278"/>
        <end position="377"/>
    </location>
</feature>
<dbReference type="Proteomes" id="UP000600139">
    <property type="component" value="Unassembled WGS sequence"/>
</dbReference>
<dbReference type="InterPro" id="IPR006439">
    <property type="entry name" value="HAD-SF_hydro_IA"/>
</dbReference>
<dbReference type="RefSeq" id="WP_200352902.1">
    <property type="nucleotide sequence ID" value="NZ_BAABHZ010000001.1"/>
</dbReference>
<dbReference type="Pfam" id="PF13377">
    <property type="entry name" value="Peripla_BP_3"/>
    <property type="match status" value="1"/>
</dbReference>
<evidence type="ECO:0000313" key="6">
    <source>
        <dbReference type="EMBL" id="MBK1817978.1"/>
    </source>
</evidence>
<dbReference type="GO" id="GO:0003700">
    <property type="term" value="F:DNA-binding transcription factor activity"/>
    <property type="evidence" value="ECO:0007669"/>
    <property type="project" value="InterPro"/>
</dbReference>
<keyword evidence="1" id="KW-0805">Transcription regulation</keyword>
<organism evidence="6 7">
    <name type="scientific">Luteolibacter yonseiensis</name>
    <dbReference type="NCBI Taxonomy" id="1144680"/>
    <lineage>
        <taxon>Bacteria</taxon>
        <taxon>Pseudomonadati</taxon>
        <taxon>Verrucomicrobiota</taxon>
        <taxon>Verrucomicrobiia</taxon>
        <taxon>Verrucomicrobiales</taxon>
        <taxon>Verrucomicrobiaceae</taxon>
        <taxon>Luteolibacter</taxon>
    </lineage>
</organism>
<dbReference type="SUPFAM" id="SSF56784">
    <property type="entry name" value="HAD-like"/>
    <property type="match status" value="1"/>
</dbReference>
<dbReference type="Gene3D" id="3.40.50.1000">
    <property type="entry name" value="HAD superfamily/HAD-like"/>
    <property type="match status" value="1"/>
</dbReference>
<dbReference type="InterPro" id="IPR023214">
    <property type="entry name" value="HAD_sf"/>
</dbReference>
<dbReference type="InterPro" id="IPR046335">
    <property type="entry name" value="LacI/GalR-like_sensor"/>
</dbReference>
<dbReference type="SFLD" id="SFLDS00003">
    <property type="entry name" value="Haloacid_Dehalogenase"/>
    <property type="match status" value="1"/>
</dbReference>
<dbReference type="PANTHER" id="PTHR30146">
    <property type="entry name" value="LACI-RELATED TRANSCRIPTIONAL REPRESSOR"/>
    <property type="match status" value="1"/>
</dbReference>
<reference evidence="6" key="1">
    <citation type="submission" date="2021-01" db="EMBL/GenBank/DDBJ databases">
        <title>Modified the classification status of verrucomicrobia.</title>
        <authorList>
            <person name="Feng X."/>
        </authorList>
    </citation>
    <scope>NUCLEOTIDE SEQUENCE</scope>
    <source>
        <strain evidence="6">JCM 18052</strain>
    </source>
</reference>
<feature type="region of interest" description="Disordered" evidence="4">
    <location>
        <begin position="366"/>
        <end position="385"/>
    </location>
</feature>
<dbReference type="Gene3D" id="1.10.150.240">
    <property type="entry name" value="Putative phosphatase, domain 2"/>
    <property type="match status" value="1"/>
</dbReference>
<dbReference type="InterPro" id="IPR009057">
    <property type="entry name" value="Homeodomain-like_sf"/>
</dbReference>
<evidence type="ECO:0000256" key="2">
    <source>
        <dbReference type="ARBA" id="ARBA00023125"/>
    </source>
</evidence>
<dbReference type="Pfam" id="PF12833">
    <property type="entry name" value="HTH_18"/>
    <property type="match status" value="1"/>
</dbReference>
<dbReference type="AlphaFoldDB" id="A0A934R8Q5"/>
<keyword evidence="2" id="KW-0238">DNA-binding</keyword>
<dbReference type="SMART" id="SM00342">
    <property type="entry name" value="HTH_ARAC"/>
    <property type="match status" value="1"/>
</dbReference>
<dbReference type="Gene3D" id="1.10.10.60">
    <property type="entry name" value="Homeodomain-like"/>
    <property type="match status" value="1"/>
</dbReference>
<dbReference type="PANTHER" id="PTHR30146:SF24">
    <property type="entry name" value="XYLOSE OPERON REGULATORY PROTEIN"/>
    <property type="match status" value="1"/>
</dbReference>
<dbReference type="Gene3D" id="3.40.50.2300">
    <property type="match status" value="2"/>
</dbReference>
<dbReference type="GO" id="GO:0016787">
    <property type="term" value="F:hydrolase activity"/>
    <property type="evidence" value="ECO:0007669"/>
    <property type="project" value="UniProtKB-KW"/>
</dbReference>
<dbReference type="SFLD" id="SFLDG01135">
    <property type="entry name" value="C1.5.6:_HAD__Beta-PGM__Phospha"/>
    <property type="match status" value="1"/>
</dbReference>
<dbReference type="SFLD" id="SFLDG01129">
    <property type="entry name" value="C1.5:_HAD__Beta-PGM__Phosphata"/>
    <property type="match status" value="1"/>
</dbReference>
<evidence type="ECO:0000256" key="3">
    <source>
        <dbReference type="ARBA" id="ARBA00023163"/>
    </source>
</evidence>
<protein>
    <submittedName>
        <fullName evidence="6">HAD-IA family hydrolase</fullName>
    </submittedName>
</protein>
<name>A0A934R8Q5_9BACT</name>
<sequence>MEGVTDYLRAREPWTLVTENDSFGEMEAIRIDRHWNGDGVILFRATQEELSAFRQRGVAVVITSTEGPSDGFPRVIPDNHHVGRIAAEHLVACGLENHAFLARGETIYREQEYAPGLRRYARERLGGFRERLAEFARQPSVHYLQGRPLWKKDTWREVEAETAEFLRRLPKPCGLFAVDDALASVAIRAAAGLGIRVPEDLAVIGFGDDPAYCFSSSPALSTIVYPAFPIGRHVAELLEQQMSGSGLQTDNLRTTVAPGAVIVRRSSDTLGTVDPSIQGIIRRIRLEAPRDPIRVSELVAGSPLSLTTIKARFSAALGHGPKQEIQRVRLAHLRTLLLEPRFSFAQIAEHMGFVSCHEMGRFFTRSTGESPSSFREREVRNESPSPTRPRWAVVFDLDGTLIDSEPLYFEAYRTAFAAQGMELTEETYARDFIGASNTAIEQQLISTAGAGFDAARFRTDWRDSLGQILRSTPLPPLPGVVACLEALCERSVPLGIASSSDVADIDTCLHAAGLAGYFSARSGGDEVPQGKPAPDVFLLTSRRLGADPSICLAIEDSERGAAAATAAGMKVVRVGNNPGNEVPGSRSIIRISSLEDIDWHAFMPFPVS</sequence>
<dbReference type="InterPro" id="IPR018060">
    <property type="entry name" value="HTH_AraC"/>
</dbReference>